<keyword evidence="3" id="KW-1185">Reference proteome</keyword>
<feature type="compositionally biased region" description="Basic and acidic residues" evidence="1">
    <location>
        <begin position="42"/>
        <end position="60"/>
    </location>
</feature>
<proteinExistence type="predicted"/>
<reference evidence="2 3" key="1">
    <citation type="journal article" date="2015" name="Genome Biol. Evol.">
        <title>The genome of winter moth (Operophtera brumata) provides a genomic perspective on sexual dimorphism and phenology.</title>
        <authorList>
            <person name="Derks M.F."/>
            <person name="Smit S."/>
            <person name="Salis L."/>
            <person name="Schijlen E."/>
            <person name="Bossers A."/>
            <person name="Mateman C."/>
            <person name="Pijl A.S."/>
            <person name="de Ridder D."/>
            <person name="Groenen M.A."/>
            <person name="Visser M.E."/>
            <person name="Megens H.J."/>
        </authorList>
    </citation>
    <scope>NUCLEOTIDE SEQUENCE [LARGE SCALE GENOMIC DNA]</scope>
    <source>
        <strain evidence="2">WM2013NL</strain>
        <tissue evidence="2">Head and thorax</tissue>
    </source>
</reference>
<evidence type="ECO:0000313" key="3">
    <source>
        <dbReference type="Proteomes" id="UP000037510"/>
    </source>
</evidence>
<evidence type="ECO:0000256" key="1">
    <source>
        <dbReference type="SAM" id="MobiDB-lite"/>
    </source>
</evidence>
<name>A0A0L7LFZ2_OPEBR</name>
<sequence>MSKISAEELEMVQFIDSIDNECRYYRFKYGAYYQIRKPQIRNSDENKIPPKSNKEEKGEKFTTYLQSTRGQDN</sequence>
<protein>
    <submittedName>
        <fullName evidence="2">Uncharacterized protein</fullName>
    </submittedName>
</protein>
<gene>
    <name evidence="2" type="ORF">OBRU01_09307</name>
</gene>
<dbReference type="AlphaFoldDB" id="A0A0L7LFZ2"/>
<dbReference type="EMBL" id="JTDY01001282">
    <property type="protein sequence ID" value="KOB74305.1"/>
    <property type="molecule type" value="Genomic_DNA"/>
</dbReference>
<organism evidence="2 3">
    <name type="scientific">Operophtera brumata</name>
    <name type="common">Winter moth</name>
    <name type="synonym">Phalaena brumata</name>
    <dbReference type="NCBI Taxonomy" id="104452"/>
    <lineage>
        <taxon>Eukaryota</taxon>
        <taxon>Metazoa</taxon>
        <taxon>Ecdysozoa</taxon>
        <taxon>Arthropoda</taxon>
        <taxon>Hexapoda</taxon>
        <taxon>Insecta</taxon>
        <taxon>Pterygota</taxon>
        <taxon>Neoptera</taxon>
        <taxon>Endopterygota</taxon>
        <taxon>Lepidoptera</taxon>
        <taxon>Glossata</taxon>
        <taxon>Ditrysia</taxon>
        <taxon>Geometroidea</taxon>
        <taxon>Geometridae</taxon>
        <taxon>Larentiinae</taxon>
        <taxon>Operophtera</taxon>
    </lineage>
</organism>
<evidence type="ECO:0000313" key="2">
    <source>
        <dbReference type="EMBL" id="KOB74305.1"/>
    </source>
</evidence>
<accession>A0A0L7LFZ2</accession>
<feature type="region of interest" description="Disordered" evidence="1">
    <location>
        <begin position="39"/>
        <end position="73"/>
    </location>
</feature>
<feature type="compositionally biased region" description="Polar residues" evidence="1">
    <location>
        <begin position="63"/>
        <end position="73"/>
    </location>
</feature>
<dbReference type="Proteomes" id="UP000037510">
    <property type="component" value="Unassembled WGS sequence"/>
</dbReference>
<comment type="caution">
    <text evidence="2">The sequence shown here is derived from an EMBL/GenBank/DDBJ whole genome shotgun (WGS) entry which is preliminary data.</text>
</comment>